<dbReference type="AlphaFoldDB" id="A0AAP0HPG0"/>
<evidence type="ECO:0000256" key="3">
    <source>
        <dbReference type="ARBA" id="ARBA00023180"/>
    </source>
</evidence>
<dbReference type="Proteomes" id="UP001417504">
    <property type="component" value="Unassembled WGS sequence"/>
</dbReference>
<dbReference type="EMBL" id="JBBNAE010000010">
    <property type="protein sequence ID" value="KAK9091756.1"/>
    <property type="molecule type" value="Genomic_DNA"/>
</dbReference>
<dbReference type="InterPro" id="IPR025287">
    <property type="entry name" value="WAK_GUB"/>
</dbReference>
<evidence type="ECO:0000256" key="2">
    <source>
        <dbReference type="ARBA" id="ARBA00022729"/>
    </source>
</evidence>
<proteinExistence type="predicted"/>
<dbReference type="InterPro" id="IPR032872">
    <property type="entry name" value="WAK_assoc_C"/>
</dbReference>
<feature type="domain" description="Wall-associated receptor kinase galacturonan-binding" evidence="5">
    <location>
        <begin position="39"/>
        <end position="110"/>
    </location>
</feature>
<evidence type="ECO:0000256" key="1">
    <source>
        <dbReference type="ARBA" id="ARBA00004167"/>
    </source>
</evidence>
<dbReference type="PANTHER" id="PTHR33138:SF11">
    <property type="entry name" value="KINASE-LIKE PROTEIN"/>
    <property type="match status" value="1"/>
</dbReference>
<evidence type="ECO:0000259" key="6">
    <source>
        <dbReference type="Pfam" id="PF14380"/>
    </source>
</evidence>
<dbReference type="GO" id="GO:0016020">
    <property type="term" value="C:membrane"/>
    <property type="evidence" value="ECO:0007669"/>
    <property type="project" value="UniProtKB-SubCell"/>
</dbReference>
<keyword evidence="8" id="KW-1185">Reference proteome</keyword>
<dbReference type="GO" id="GO:0030247">
    <property type="term" value="F:polysaccharide binding"/>
    <property type="evidence" value="ECO:0007669"/>
    <property type="project" value="InterPro"/>
</dbReference>
<sequence length="277" mass="30566">MHPNFSTLFIFLVLIIFIISIIDLAACDDDRHDPKYRNCSHRFECGGIRDVGYPFWGDGRADYCGGHVGYQLYCNRDNDQSAGIPEIVINSVRYQVLSMSGSSKSMSIARSDFMDDPCPANYNNSTLDASLFEYSAANNTVNLTLFYECDPWTSGPSSLKQFTCSTSSSSPTMNYFDIRDERIISTCRHKNMIAQVSKAGFDRLRSVPSILGQVLKDGFDVEYVVDVSKCKACVDSGGQCGFDSASQRPTCFCFNGPATSGPTCLTRPPTNKGTFSI</sequence>
<evidence type="ECO:0000256" key="4">
    <source>
        <dbReference type="SAM" id="SignalP"/>
    </source>
</evidence>
<feature type="chain" id="PRO_5042844709" evidence="4">
    <location>
        <begin position="28"/>
        <end position="277"/>
    </location>
</feature>
<evidence type="ECO:0000259" key="5">
    <source>
        <dbReference type="Pfam" id="PF13947"/>
    </source>
</evidence>
<accession>A0AAP0HPG0</accession>
<dbReference type="Pfam" id="PF14380">
    <property type="entry name" value="WAK_assoc"/>
    <property type="match status" value="1"/>
</dbReference>
<keyword evidence="2 4" id="KW-0732">Signal</keyword>
<protein>
    <submittedName>
        <fullName evidence="7">Uncharacterized protein</fullName>
    </submittedName>
</protein>
<keyword evidence="3" id="KW-0325">Glycoprotein</keyword>
<feature type="domain" description="Wall-associated receptor kinase C-terminal" evidence="6">
    <location>
        <begin position="172"/>
        <end position="255"/>
    </location>
</feature>
<reference evidence="7 8" key="1">
    <citation type="submission" date="2024-01" db="EMBL/GenBank/DDBJ databases">
        <title>Genome assemblies of Stephania.</title>
        <authorList>
            <person name="Yang L."/>
        </authorList>
    </citation>
    <scope>NUCLEOTIDE SEQUENCE [LARGE SCALE GENOMIC DNA]</scope>
    <source>
        <strain evidence="7">QJT</strain>
        <tissue evidence="7">Leaf</tissue>
    </source>
</reference>
<comment type="caution">
    <text evidence="7">The sequence shown here is derived from an EMBL/GenBank/DDBJ whole genome shotgun (WGS) entry which is preliminary data.</text>
</comment>
<gene>
    <name evidence="7" type="ORF">Sjap_024933</name>
</gene>
<name>A0AAP0HPG0_9MAGN</name>
<organism evidence="7 8">
    <name type="scientific">Stephania japonica</name>
    <dbReference type="NCBI Taxonomy" id="461633"/>
    <lineage>
        <taxon>Eukaryota</taxon>
        <taxon>Viridiplantae</taxon>
        <taxon>Streptophyta</taxon>
        <taxon>Embryophyta</taxon>
        <taxon>Tracheophyta</taxon>
        <taxon>Spermatophyta</taxon>
        <taxon>Magnoliopsida</taxon>
        <taxon>Ranunculales</taxon>
        <taxon>Menispermaceae</taxon>
        <taxon>Menispermoideae</taxon>
        <taxon>Cissampelideae</taxon>
        <taxon>Stephania</taxon>
    </lineage>
</organism>
<evidence type="ECO:0000313" key="7">
    <source>
        <dbReference type="EMBL" id="KAK9091756.1"/>
    </source>
</evidence>
<feature type="signal peptide" evidence="4">
    <location>
        <begin position="1"/>
        <end position="27"/>
    </location>
</feature>
<dbReference type="PANTHER" id="PTHR33138">
    <property type="entry name" value="OS01G0690200 PROTEIN"/>
    <property type="match status" value="1"/>
</dbReference>
<dbReference type="Pfam" id="PF13947">
    <property type="entry name" value="GUB_WAK_bind"/>
    <property type="match status" value="1"/>
</dbReference>
<comment type="subcellular location">
    <subcellularLocation>
        <location evidence="1">Membrane</location>
        <topology evidence="1">Single-pass membrane protein</topology>
    </subcellularLocation>
</comment>
<evidence type="ECO:0000313" key="8">
    <source>
        <dbReference type="Proteomes" id="UP001417504"/>
    </source>
</evidence>